<dbReference type="EMBL" id="LRGB01004971">
    <property type="protein sequence ID" value="KZS02219.1"/>
    <property type="molecule type" value="Genomic_DNA"/>
</dbReference>
<evidence type="ECO:0000313" key="1">
    <source>
        <dbReference type="EMBL" id="KZS02219.1"/>
    </source>
</evidence>
<name>A0A164JCS1_9CRUS</name>
<evidence type="ECO:0000313" key="2">
    <source>
        <dbReference type="Proteomes" id="UP000076858"/>
    </source>
</evidence>
<comment type="caution">
    <text evidence="1">The sequence shown here is derived from an EMBL/GenBank/DDBJ whole genome shotgun (WGS) entry which is preliminary data.</text>
</comment>
<organism evidence="1 2">
    <name type="scientific">Daphnia magna</name>
    <dbReference type="NCBI Taxonomy" id="35525"/>
    <lineage>
        <taxon>Eukaryota</taxon>
        <taxon>Metazoa</taxon>
        <taxon>Ecdysozoa</taxon>
        <taxon>Arthropoda</taxon>
        <taxon>Crustacea</taxon>
        <taxon>Branchiopoda</taxon>
        <taxon>Diplostraca</taxon>
        <taxon>Cladocera</taxon>
        <taxon>Anomopoda</taxon>
        <taxon>Daphniidae</taxon>
        <taxon>Daphnia</taxon>
    </lineage>
</organism>
<proteinExistence type="predicted"/>
<gene>
    <name evidence="1" type="ORF">APZ42_000823</name>
</gene>
<accession>A0A164JCS1</accession>
<sequence>ISKIQVLKSKYCTFLNIQSKIEFLVLGGNSRWRSCASMMNIMSDKLNGCLLRYPVMCFKVFFVKKFTIAFCMWWCFALSAMPAAEPAACIPAINVPQEILTV</sequence>
<reference evidence="1 2" key="1">
    <citation type="submission" date="2016-03" db="EMBL/GenBank/DDBJ databases">
        <title>EvidentialGene: Evidence-directed Construction of Genes on Genomes.</title>
        <authorList>
            <person name="Gilbert D.G."/>
            <person name="Choi J.-H."/>
            <person name="Mockaitis K."/>
            <person name="Colbourne J."/>
            <person name="Pfrender M."/>
        </authorList>
    </citation>
    <scope>NUCLEOTIDE SEQUENCE [LARGE SCALE GENOMIC DNA]</scope>
    <source>
        <strain evidence="1 2">Xinb3</strain>
        <tissue evidence="1">Complete organism</tissue>
    </source>
</reference>
<keyword evidence="2" id="KW-1185">Reference proteome</keyword>
<protein>
    <submittedName>
        <fullName evidence="1">Uncharacterized protein</fullName>
    </submittedName>
</protein>
<dbReference type="AlphaFoldDB" id="A0A164JCS1"/>
<dbReference type="Proteomes" id="UP000076858">
    <property type="component" value="Unassembled WGS sequence"/>
</dbReference>
<feature type="non-terminal residue" evidence="1">
    <location>
        <position position="1"/>
    </location>
</feature>